<evidence type="ECO:0000313" key="3">
    <source>
        <dbReference type="Proteomes" id="UP000784294"/>
    </source>
</evidence>
<sequence>MLTTFTFMNIFLRSPVIYQAELYIGLAIFFIFYLFMMSLCKKYFFRHALDLFIDFVEVFRHLLIILNRKRGREENDN</sequence>
<dbReference type="Proteomes" id="UP000784294">
    <property type="component" value="Unassembled WGS sequence"/>
</dbReference>
<keyword evidence="1" id="KW-0812">Transmembrane</keyword>
<name>A0A3S5CNA4_9PLAT</name>
<reference evidence="2" key="1">
    <citation type="submission" date="2018-11" db="EMBL/GenBank/DDBJ databases">
        <authorList>
            <consortium name="Pathogen Informatics"/>
        </authorList>
    </citation>
    <scope>NUCLEOTIDE SEQUENCE</scope>
</reference>
<dbReference type="AlphaFoldDB" id="A0A3S5CNA4"/>
<comment type="caution">
    <text evidence="2">The sequence shown here is derived from an EMBL/GenBank/DDBJ whole genome shotgun (WGS) entry which is preliminary data.</text>
</comment>
<feature type="transmembrane region" description="Helical" evidence="1">
    <location>
        <begin position="16"/>
        <end position="36"/>
    </location>
</feature>
<gene>
    <name evidence="2" type="ORF">PXEA_LOCUS28360</name>
</gene>
<protein>
    <submittedName>
        <fullName evidence="2">Uncharacterized protein</fullName>
    </submittedName>
</protein>
<keyword evidence="1" id="KW-0472">Membrane</keyword>
<keyword evidence="3" id="KW-1185">Reference proteome</keyword>
<accession>A0A3S5CNA4</accession>
<evidence type="ECO:0000313" key="2">
    <source>
        <dbReference type="EMBL" id="VEL34920.1"/>
    </source>
</evidence>
<proteinExistence type="predicted"/>
<organism evidence="2 3">
    <name type="scientific">Protopolystoma xenopodis</name>
    <dbReference type="NCBI Taxonomy" id="117903"/>
    <lineage>
        <taxon>Eukaryota</taxon>
        <taxon>Metazoa</taxon>
        <taxon>Spiralia</taxon>
        <taxon>Lophotrochozoa</taxon>
        <taxon>Platyhelminthes</taxon>
        <taxon>Monogenea</taxon>
        <taxon>Polyopisthocotylea</taxon>
        <taxon>Polystomatidea</taxon>
        <taxon>Polystomatidae</taxon>
        <taxon>Protopolystoma</taxon>
    </lineage>
</organism>
<dbReference type="OrthoDB" id="1277691at2759"/>
<evidence type="ECO:0000256" key="1">
    <source>
        <dbReference type="SAM" id="Phobius"/>
    </source>
</evidence>
<dbReference type="EMBL" id="CAAALY010248692">
    <property type="protein sequence ID" value="VEL34920.1"/>
    <property type="molecule type" value="Genomic_DNA"/>
</dbReference>
<keyword evidence="1" id="KW-1133">Transmembrane helix</keyword>